<dbReference type="Pfam" id="PF13568">
    <property type="entry name" value="OMP_b-brl_2"/>
    <property type="match status" value="1"/>
</dbReference>
<feature type="chain" id="PRO_5010198716" evidence="1">
    <location>
        <begin position="20"/>
        <end position="231"/>
    </location>
</feature>
<feature type="domain" description="Outer membrane protein beta-barrel" evidence="2">
    <location>
        <begin position="28"/>
        <end position="200"/>
    </location>
</feature>
<keyword evidence="1" id="KW-0732">Signal</keyword>
<gene>
    <name evidence="3" type="ORF">SAMN04487906_3050</name>
</gene>
<dbReference type="OrthoDB" id="959017at2"/>
<reference evidence="3 4" key="1">
    <citation type="submission" date="2016-10" db="EMBL/GenBank/DDBJ databases">
        <authorList>
            <person name="de Groot N.N."/>
        </authorList>
    </citation>
    <scope>NUCLEOTIDE SEQUENCE [LARGE SCALE GENOMIC DNA]</scope>
    <source>
        <strain evidence="3 4">CGMCC 1.6114</strain>
    </source>
</reference>
<accession>A0A1I6VED1</accession>
<organism evidence="3 4">
    <name type="scientific">Zhouia amylolytica</name>
    <dbReference type="NCBI Taxonomy" id="376730"/>
    <lineage>
        <taxon>Bacteria</taxon>
        <taxon>Pseudomonadati</taxon>
        <taxon>Bacteroidota</taxon>
        <taxon>Flavobacteriia</taxon>
        <taxon>Flavobacteriales</taxon>
        <taxon>Flavobacteriaceae</taxon>
        <taxon>Zhouia</taxon>
    </lineage>
</organism>
<dbReference type="AlphaFoldDB" id="A0A1I6VED1"/>
<feature type="signal peptide" evidence="1">
    <location>
        <begin position="1"/>
        <end position="19"/>
    </location>
</feature>
<dbReference type="EMBL" id="FPAG01000009">
    <property type="protein sequence ID" value="SFT12035.1"/>
    <property type="molecule type" value="Genomic_DNA"/>
</dbReference>
<evidence type="ECO:0000256" key="1">
    <source>
        <dbReference type="SAM" id="SignalP"/>
    </source>
</evidence>
<dbReference type="InterPro" id="IPR025665">
    <property type="entry name" value="Beta-barrel_OMP_2"/>
</dbReference>
<sequence>MRCPVILFFILFNVVSSHAQELDSLLNRAPDTKYLEDQFYIGIGYNALLNKPEGIKQSSLSYGLHFGFIKDIPLNQKRNIALGVGLGYAVNSFYENLKAYKENGVVLYDRIPDSVDFKRNKIESHSIDFPLELRFRTSDTQTHSFWRVHTGLKIRYAFANRSRYIAKESRVSFDNPDVNKLQYGAYLSVGYNTWNVYVQYQLNDLLDNAITSEGEPIAMNVLHLGLIFYIL</sequence>
<evidence type="ECO:0000313" key="3">
    <source>
        <dbReference type="EMBL" id="SFT12035.1"/>
    </source>
</evidence>
<protein>
    <submittedName>
        <fullName evidence="3">Outer membrane protein beta-barrel domain-containing protein</fullName>
    </submittedName>
</protein>
<evidence type="ECO:0000313" key="4">
    <source>
        <dbReference type="Proteomes" id="UP000183209"/>
    </source>
</evidence>
<dbReference type="Proteomes" id="UP000183209">
    <property type="component" value="Unassembled WGS sequence"/>
</dbReference>
<dbReference type="RefSeq" id="WP_074979931.1">
    <property type="nucleotide sequence ID" value="NZ_FPAG01000009.1"/>
</dbReference>
<proteinExistence type="predicted"/>
<evidence type="ECO:0000259" key="2">
    <source>
        <dbReference type="Pfam" id="PF13568"/>
    </source>
</evidence>
<name>A0A1I6VED1_9FLAO</name>